<dbReference type="PANTHER" id="PTHR13890">
    <property type="entry name" value="RNA SPLICING PROTEIN MRS2, MITOCHONDRIAL"/>
    <property type="match status" value="1"/>
</dbReference>
<keyword evidence="3" id="KW-0175">Coiled coil</keyword>
<keyword evidence="2" id="KW-0460">Magnesium</keyword>
<dbReference type="InterPro" id="IPR039204">
    <property type="entry name" value="MRS2-like"/>
</dbReference>
<accession>A0A8X7ZNG6</accession>
<feature type="coiled-coil region" evidence="3">
    <location>
        <begin position="217"/>
        <end position="251"/>
    </location>
</feature>
<evidence type="ECO:0000256" key="2">
    <source>
        <dbReference type="RuleBase" id="RU366041"/>
    </source>
</evidence>
<protein>
    <recommendedName>
        <fullName evidence="2">Magnesium transporter</fullName>
    </recommendedName>
</protein>
<evidence type="ECO:0000256" key="3">
    <source>
        <dbReference type="SAM" id="Coils"/>
    </source>
</evidence>
<feature type="region of interest" description="Disordered" evidence="4">
    <location>
        <begin position="16"/>
        <end position="67"/>
    </location>
</feature>
<sequence length="436" mass="48822">MGKGLPFFLRKNSRRRLKKAGGLQSPPSAPPPPPLRSPELIDANHSNNNNSLVVGAATGPGKGKKKAGGAARLWMRFDRLGNSELVESRERAMVVNLEFIRAIVTAEEILILDPLCQEVLPFVDQLRQQLPHKTAVNIQQVSQNADTHASTGGQWLPVPEAAEGLQCELPFEFQVLEIALEVVCTFLDSNVADLERDAYPVLDELARNVSTKNLEHVRSLKSNLTRLLARVQKVRDEIEHLLDDNEDMADLYLTRKWIQNQQSEALVGSAASNSITLATPHLPRLGSNRSASMVREYIDDTEDYVNIQLDNQRNELIQLQLILTIASFAIAVDTLIAGMFGMNIPCRLLCQMEEATWFISLYLFASCRCVFNEVDSHNWLICESQYTVLQVHLERATLLYEITGDLLMSIPNRENLCMPEQKAAPKLIYSAVHLSM</sequence>
<dbReference type="OrthoDB" id="10251508at2759"/>
<feature type="compositionally biased region" description="Pro residues" evidence="4">
    <location>
        <begin position="27"/>
        <end position="36"/>
    </location>
</feature>
<dbReference type="GO" id="GO:0016020">
    <property type="term" value="C:membrane"/>
    <property type="evidence" value="ECO:0007669"/>
    <property type="project" value="UniProtKB-SubCell"/>
</dbReference>
<proteinExistence type="inferred from homology"/>
<dbReference type="EMBL" id="JAAWWB010000012">
    <property type="protein sequence ID" value="KAG6769443.1"/>
    <property type="molecule type" value="Genomic_DNA"/>
</dbReference>
<comment type="caution">
    <text evidence="5">The sequence shown here is derived from an EMBL/GenBank/DDBJ whole genome shotgun (WGS) entry which is preliminary data.</text>
</comment>
<gene>
    <name evidence="5" type="ORF">POTOM_025079</name>
</gene>
<keyword evidence="2" id="KW-0813">Transport</keyword>
<dbReference type="Proteomes" id="UP000886885">
    <property type="component" value="Chromosome 6D"/>
</dbReference>
<dbReference type="GO" id="GO:0015095">
    <property type="term" value="F:magnesium ion transmembrane transporter activity"/>
    <property type="evidence" value="ECO:0007669"/>
    <property type="project" value="TreeGrafter"/>
</dbReference>
<name>A0A8X7ZNG6_POPTO</name>
<comment type="function">
    <text evidence="2">Magnesium transporter that may mediate the influx of magnesium.</text>
</comment>
<comment type="similarity">
    <text evidence="1 2">Belongs to the CorA metal ion transporter (MIT) (TC 1.A.35.5) family.</text>
</comment>
<reference evidence="5" key="1">
    <citation type="journal article" date="2020" name="bioRxiv">
        <title>Hybrid origin of Populus tomentosa Carr. identified through genome sequencing and phylogenomic analysis.</title>
        <authorList>
            <person name="An X."/>
            <person name="Gao K."/>
            <person name="Chen Z."/>
            <person name="Li J."/>
            <person name="Yang X."/>
            <person name="Yang X."/>
            <person name="Zhou J."/>
            <person name="Guo T."/>
            <person name="Zhao T."/>
            <person name="Huang S."/>
            <person name="Miao D."/>
            <person name="Khan W.U."/>
            <person name="Rao P."/>
            <person name="Ye M."/>
            <person name="Lei B."/>
            <person name="Liao W."/>
            <person name="Wang J."/>
            <person name="Ji L."/>
            <person name="Li Y."/>
            <person name="Guo B."/>
            <person name="Mustafa N.S."/>
            <person name="Li S."/>
            <person name="Yun Q."/>
            <person name="Keller S.R."/>
            <person name="Mao J."/>
            <person name="Zhang R."/>
            <person name="Strauss S.H."/>
        </authorList>
    </citation>
    <scope>NUCLEOTIDE SEQUENCE</scope>
    <source>
        <strain evidence="5">GM15</strain>
        <tissue evidence="5">Leaf</tissue>
    </source>
</reference>
<dbReference type="AlphaFoldDB" id="A0A8X7ZNG6"/>
<evidence type="ECO:0000256" key="1">
    <source>
        <dbReference type="ARBA" id="ARBA00007535"/>
    </source>
</evidence>
<comment type="subcellular location">
    <subcellularLocation>
        <location evidence="2">Membrane</location>
        <topology evidence="2">Multi-pass membrane protein</topology>
    </subcellularLocation>
</comment>
<evidence type="ECO:0000313" key="5">
    <source>
        <dbReference type="EMBL" id="KAG6769443.1"/>
    </source>
</evidence>
<dbReference type="CDD" id="cd12823">
    <property type="entry name" value="Mrs2_Mfm1p-like"/>
    <property type="match status" value="1"/>
</dbReference>
<keyword evidence="2" id="KW-0406">Ion transport</keyword>
<dbReference type="Pfam" id="PF22099">
    <property type="entry name" value="MRS2-like"/>
    <property type="match status" value="1"/>
</dbReference>
<evidence type="ECO:0000256" key="4">
    <source>
        <dbReference type="SAM" id="MobiDB-lite"/>
    </source>
</evidence>
<keyword evidence="6" id="KW-1185">Reference proteome</keyword>
<dbReference type="PANTHER" id="PTHR13890:SF2">
    <property type="entry name" value="MAGNESIUM TRANSPORTER MRS2-4-RELATED"/>
    <property type="match status" value="1"/>
</dbReference>
<evidence type="ECO:0000313" key="6">
    <source>
        <dbReference type="Proteomes" id="UP000886885"/>
    </source>
</evidence>
<organism evidence="5 6">
    <name type="scientific">Populus tomentosa</name>
    <name type="common">Chinese white poplar</name>
    <dbReference type="NCBI Taxonomy" id="118781"/>
    <lineage>
        <taxon>Eukaryota</taxon>
        <taxon>Viridiplantae</taxon>
        <taxon>Streptophyta</taxon>
        <taxon>Embryophyta</taxon>
        <taxon>Tracheophyta</taxon>
        <taxon>Spermatophyta</taxon>
        <taxon>Magnoliopsida</taxon>
        <taxon>eudicotyledons</taxon>
        <taxon>Gunneridae</taxon>
        <taxon>Pentapetalae</taxon>
        <taxon>rosids</taxon>
        <taxon>fabids</taxon>
        <taxon>Malpighiales</taxon>
        <taxon>Salicaceae</taxon>
        <taxon>Saliceae</taxon>
        <taxon>Populus</taxon>
    </lineage>
</organism>